<name>A0AA40GES9_9HYME</name>
<keyword evidence="3" id="KW-1185">Reference proteome</keyword>
<evidence type="ECO:0000256" key="1">
    <source>
        <dbReference type="SAM" id="MobiDB-lite"/>
    </source>
</evidence>
<dbReference type="Proteomes" id="UP001177670">
    <property type="component" value="Unassembled WGS sequence"/>
</dbReference>
<gene>
    <name evidence="2" type="ORF">K0M31_001058</name>
</gene>
<accession>A0AA40GES9</accession>
<reference evidence="2" key="1">
    <citation type="submission" date="2021-10" db="EMBL/GenBank/DDBJ databases">
        <title>Melipona bicolor Genome sequencing and assembly.</title>
        <authorList>
            <person name="Araujo N.S."/>
            <person name="Arias M.C."/>
        </authorList>
    </citation>
    <scope>NUCLEOTIDE SEQUENCE</scope>
    <source>
        <strain evidence="2">USP_2M_L1-L4_2017</strain>
        <tissue evidence="2">Whole body</tissue>
    </source>
</reference>
<dbReference type="EMBL" id="JAHYIQ010000001">
    <property type="protein sequence ID" value="KAK1136508.1"/>
    <property type="molecule type" value="Genomic_DNA"/>
</dbReference>
<evidence type="ECO:0000313" key="2">
    <source>
        <dbReference type="EMBL" id="KAK1136508.1"/>
    </source>
</evidence>
<organism evidence="2 3">
    <name type="scientific">Melipona bicolor</name>
    <dbReference type="NCBI Taxonomy" id="60889"/>
    <lineage>
        <taxon>Eukaryota</taxon>
        <taxon>Metazoa</taxon>
        <taxon>Ecdysozoa</taxon>
        <taxon>Arthropoda</taxon>
        <taxon>Hexapoda</taxon>
        <taxon>Insecta</taxon>
        <taxon>Pterygota</taxon>
        <taxon>Neoptera</taxon>
        <taxon>Endopterygota</taxon>
        <taxon>Hymenoptera</taxon>
        <taxon>Apocrita</taxon>
        <taxon>Aculeata</taxon>
        <taxon>Apoidea</taxon>
        <taxon>Anthophila</taxon>
        <taxon>Apidae</taxon>
        <taxon>Melipona</taxon>
    </lineage>
</organism>
<protein>
    <submittedName>
        <fullName evidence="2">Uncharacterized protein</fullName>
    </submittedName>
</protein>
<proteinExistence type="predicted"/>
<sequence>MSGASRKVKNSLLSAAGEGFPFENYTENAFLVPVTPATPAVFSDGESVNETPGWGSHRLIFS</sequence>
<dbReference type="AlphaFoldDB" id="A0AA40GES9"/>
<feature type="region of interest" description="Disordered" evidence="1">
    <location>
        <begin position="41"/>
        <end position="62"/>
    </location>
</feature>
<evidence type="ECO:0000313" key="3">
    <source>
        <dbReference type="Proteomes" id="UP001177670"/>
    </source>
</evidence>
<comment type="caution">
    <text evidence="2">The sequence shown here is derived from an EMBL/GenBank/DDBJ whole genome shotgun (WGS) entry which is preliminary data.</text>
</comment>